<gene>
    <name evidence="1" type="ORF">LCGC14_2981140</name>
</gene>
<proteinExistence type="predicted"/>
<name>A0A0F8ZE25_9ZZZZ</name>
<dbReference type="EMBL" id="LAZR01060886">
    <property type="protein sequence ID" value="KKK64744.1"/>
    <property type="molecule type" value="Genomic_DNA"/>
</dbReference>
<organism evidence="1">
    <name type="scientific">marine sediment metagenome</name>
    <dbReference type="NCBI Taxonomy" id="412755"/>
    <lineage>
        <taxon>unclassified sequences</taxon>
        <taxon>metagenomes</taxon>
        <taxon>ecological metagenomes</taxon>
    </lineage>
</organism>
<accession>A0A0F8ZE25</accession>
<sequence length="75" mass="7968">MATIGVKDFELTSFSEADAGYVYEYEEEASQTFLKKQPVVLDNSSGEVEVAADTGQILGFSLKAATTTTGSLIPV</sequence>
<protein>
    <submittedName>
        <fullName evidence="1">Uncharacterized protein</fullName>
    </submittedName>
</protein>
<dbReference type="AlphaFoldDB" id="A0A0F8ZE25"/>
<feature type="non-terminal residue" evidence="1">
    <location>
        <position position="75"/>
    </location>
</feature>
<evidence type="ECO:0000313" key="1">
    <source>
        <dbReference type="EMBL" id="KKK64744.1"/>
    </source>
</evidence>
<reference evidence="1" key="1">
    <citation type="journal article" date="2015" name="Nature">
        <title>Complex archaea that bridge the gap between prokaryotes and eukaryotes.</title>
        <authorList>
            <person name="Spang A."/>
            <person name="Saw J.H."/>
            <person name="Jorgensen S.L."/>
            <person name="Zaremba-Niedzwiedzka K."/>
            <person name="Martijn J."/>
            <person name="Lind A.E."/>
            <person name="van Eijk R."/>
            <person name="Schleper C."/>
            <person name="Guy L."/>
            <person name="Ettema T.J."/>
        </authorList>
    </citation>
    <scope>NUCLEOTIDE SEQUENCE</scope>
</reference>
<comment type="caution">
    <text evidence="1">The sequence shown here is derived from an EMBL/GenBank/DDBJ whole genome shotgun (WGS) entry which is preliminary data.</text>
</comment>